<accession>A0A1M7KZX8</accession>
<feature type="region of interest" description="Disordered" evidence="1">
    <location>
        <begin position="36"/>
        <end position="115"/>
    </location>
</feature>
<feature type="compositionally biased region" description="Acidic residues" evidence="1">
    <location>
        <begin position="51"/>
        <end position="69"/>
    </location>
</feature>
<dbReference type="AlphaFoldDB" id="A0A1M7KZX8"/>
<dbReference type="NCBIfam" id="TIGR04145">
    <property type="entry name" value="Firmicu_CTERM"/>
    <property type="match status" value="1"/>
</dbReference>
<sequence length="334" mass="36948">MKRSLLIICSLLLITQAIAIPTNAIASQTVDSVVTEEDSAKAEGADAEGNVTEEEVDREESNITEEENNKEESNVTEEDNKTEDNKTEDNKTEDNKTEDNKTEEESDIVSEETEETAEDLLEGIEDENLTYGGTIQVDGTYSDWNHIPHTDISWYSPNPDQVHQGALYLDGDILYGHYKMNNAFNRQMIVGYMELTINNSTKVGLTIQKGTSDGNIDWDTDMSNLPEGITTGLGVFYNDYPKYYMGESVFTVYDKNHSIGDEVEFAIDLNVISHITGIPVESMREIKLYNPNIGRDEIVMAGSSSGAVVGVIVMTAIAAGGVVYLKRRKVKAKA</sequence>
<feature type="compositionally biased region" description="Acidic residues" evidence="1">
    <location>
        <begin position="101"/>
        <end position="115"/>
    </location>
</feature>
<keyword evidence="2" id="KW-1133">Transmembrane helix</keyword>
<evidence type="ECO:0000256" key="1">
    <source>
        <dbReference type="SAM" id="MobiDB-lite"/>
    </source>
</evidence>
<dbReference type="EMBL" id="FRCP01000015">
    <property type="protein sequence ID" value="SHM70777.1"/>
    <property type="molecule type" value="Genomic_DNA"/>
</dbReference>
<evidence type="ECO:0000256" key="3">
    <source>
        <dbReference type="SAM" id="SignalP"/>
    </source>
</evidence>
<reference evidence="4 5" key="1">
    <citation type="submission" date="2016-11" db="EMBL/GenBank/DDBJ databases">
        <authorList>
            <person name="Jaros S."/>
            <person name="Januszkiewicz K."/>
            <person name="Wedrychowicz H."/>
        </authorList>
    </citation>
    <scope>NUCLEOTIDE SEQUENCE [LARGE SCALE GENOMIC DNA]</scope>
    <source>
        <strain evidence="4 5">DSM 15930</strain>
    </source>
</reference>
<keyword evidence="2" id="KW-0812">Transmembrane</keyword>
<dbReference type="OrthoDB" id="2067260at2"/>
<feature type="compositionally biased region" description="Basic and acidic residues" evidence="1">
    <location>
        <begin position="70"/>
        <end position="100"/>
    </location>
</feature>
<organism evidence="4 5">
    <name type="scientific">Anaerosporobacter mobilis DSM 15930</name>
    <dbReference type="NCBI Taxonomy" id="1120996"/>
    <lineage>
        <taxon>Bacteria</taxon>
        <taxon>Bacillati</taxon>
        <taxon>Bacillota</taxon>
        <taxon>Clostridia</taxon>
        <taxon>Lachnospirales</taxon>
        <taxon>Lachnospiraceae</taxon>
        <taxon>Anaerosporobacter</taxon>
    </lineage>
</organism>
<gene>
    <name evidence="4" type="ORF">SAMN02746066_02966</name>
</gene>
<protein>
    <submittedName>
        <fullName evidence="4">Firmicu-CTERM domain-containing protein</fullName>
    </submittedName>
</protein>
<dbReference type="Proteomes" id="UP000184038">
    <property type="component" value="Unassembled WGS sequence"/>
</dbReference>
<dbReference type="STRING" id="1120996.SAMN02746066_02966"/>
<keyword evidence="5" id="KW-1185">Reference proteome</keyword>
<dbReference type="RefSeq" id="WP_073289110.1">
    <property type="nucleotide sequence ID" value="NZ_FRCP01000015.1"/>
</dbReference>
<dbReference type="InterPro" id="IPR026409">
    <property type="entry name" value="Firmicu_CTERM"/>
</dbReference>
<keyword evidence="2" id="KW-0472">Membrane</keyword>
<evidence type="ECO:0000313" key="5">
    <source>
        <dbReference type="Proteomes" id="UP000184038"/>
    </source>
</evidence>
<proteinExistence type="predicted"/>
<evidence type="ECO:0000313" key="4">
    <source>
        <dbReference type="EMBL" id="SHM70777.1"/>
    </source>
</evidence>
<keyword evidence="3" id="KW-0732">Signal</keyword>
<name>A0A1M7KZX8_9FIRM</name>
<evidence type="ECO:0000256" key="2">
    <source>
        <dbReference type="SAM" id="Phobius"/>
    </source>
</evidence>
<feature type="transmembrane region" description="Helical" evidence="2">
    <location>
        <begin position="305"/>
        <end position="325"/>
    </location>
</feature>
<feature type="signal peptide" evidence="3">
    <location>
        <begin position="1"/>
        <end position="19"/>
    </location>
</feature>
<feature type="chain" id="PRO_5039663862" evidence="3">
    <location>
        <begin position="20"/>
        <end position="334"/>
    </location>
</feature>